<gene>
    <name evidence="3" type="ORF">KIW84_023683</name>
</gene>
<accession>A0A9D4YJH8</accession>
<reference evidence="3 4" key="1">
    <citation type="journal article" date="2022" name="Nat. Genet.">
        <title>Improved pea reference genome and pan-genome highlight genomic features and evolutionary characteristics.</title>
        <authorList>
            <person name="Yang T."/>
            <person name="Liu R."/>
            <person name="Luo Y."/>
            <person name="Hu S."/>
            <person name="Wang D."/>
            <person name="Wang C."/>
            <person name="Pandey M.K."/>
            <person name="Ge S."/>
            <person name="Xu Q."/>
            <person name="Li N."/>
            <person name="Li G."/>
            <person name="Huang Y."/>
            <person name="Saxena R.K."/>
            <person name="Ji Y."/>
            <person name="Li M."/>
            <person name="Yan X."/>
            <person name="He Y."/>
            <person name="Liu Y."/>
            <person name="Wang X."/>
            <person name="Xiang C."/>
            <person name="Varshney R.K."/>
            <person name="Ding H."/>
            <person name="Gao S."/>
            <person name="Zong X."/>
        </authorList>
    </citation>
    <scope>NUCLEOTIDE SEQUENCE [LARGE SCALE GENOMIC DNA]</scope>
    <source>
        <strain evidence="3 4">cv. Zhongwan 6</strain>
    </source>
</reference>
<sequence length="205" mass="23533">MTVYELPNDLPLQRDKPQKVKAFNTGEGVIVFLHKERFPVGTYNKLQPHKYDPFKLTQKCNDTAYVVVLPNFMNIFNTFNVAGIHEYQANETLYQEEKSGLSSLEVDGTDLGSSRQPSRILQENNQESTDEENNQELLQRKMGNGELKVNPLFARGKCIKKKKLISIRVVGRKITKSEEEDKKVNDPEVKKSDEKKLVDIYVDDP</sequence>
<feature type="compositionally biased region" description="Polar residues" evidence="1">
    <location>
        <begin position="111"/>
        <end position="127"/>
    </location>
</feature>
<dbReference type="Gramene" id="Psat02G0368300-T1">
    <property type="protein sequence ID" value="KAI5437656.1"/>
    <property type="gene ID" value="KIW84_023683"/>
</dbReference>
<proteinExistence type="predicted"/>
<dbReference type="Proteomes" id="UP001058974">
    <property type="component" value="Chromosome 2"/>
</dbReference>
<keyword evidence="4" id="KW-1185">Reference proteome</keyword>
<protein>
    <recommendedName>
        <fullName evidence="2">Tf2-1-like SH3-like domain-containing protein</fullName>
    </recommendedName>
</protein>
<evidence type="ECO:0000259" key="2">
    <source>
        <dbReference type="Pfam" id="PF24626"/>
    </source>
</evidence>
<name>A0A9D4YJH8_PEA</name>
<dbReference type="EMBL" id="JAMSHJ010000002">
    <property type="protein sequence ID" value="KAI5437656.1"/>
    <property type="molecule type" value="Genomic_DNA"/>
</dbReference>
<dbReference type="AlphaFoldDB" id="A0A9D4YJH8"/>
<feature type="domain" description="Tf2-1-like SH3-like" evidence="2">
    <location>
        <begin position="26"/>
        <end position="87"/>
    </location>
</feature>
<dbReference type="Pfam" id="PF24626">
    <property type="entry name" value="SH3_Tf2-1"/>
    <property type="match status" value="1"/>
</dbReference>
<feature type="region of interest" description="Disordered" evidence="1">
    <location>
        <begin position="104"/>
        <end position="134"/>
    </location>
</feature>
<comment type="caution">
    <text evidence="3">The sequence shown here is derived from an EMBL/GenBank/DDBJ whole genome shotgun (WGS) entry which is preliminary data.</text>
</comment>
<organism evidence="3 4">
    <name type="scientific">Pisum sativum</name>
    <name type="common">Garden pea</name>
    <name type="synonym">Lathyrus oleraceus</name>
    <dbReference type="NCBI Taxonomy" id="3888"/>
    <lineage>
        <taxon>Eukaryota</taxon>
        <taxon>Viridiplantae</taxon>
        <taxon>Streptophyta</taxon>
        <taxon>Embryophyta</taxon>
        <taxon>Tracheophyta</taxon>
        <taxon>Spermatophyta</taxon>
        <taxon>Magnoliopsida</taxon>
        <taxon>eudicotyledons</taxon>
        <taxon>Gunneridae</taxon>
        <taxon>Pentapetalae</taxon>
        <taxon>rosids</taxon>
        <taxon>fabids</taxon>
        <taxon>Fabales</taxon>
        <taxon>Fabaceae</taxon>
        <taxon>Papilionoideae</taxon>
        <taxon>50 kb inversion clade</taxon>
        <taxon>NPAAA clade</taxon>
        <taxon>Hologalegina</taxon>
        <taxon>IRL clade</taxon>
        <taxon>Fabeae</taxon>
        <taxon>Lathyrus</taxon>
    </lineage>
</organism>
<evidence type="ECO:0000313" key="3">
    <source>
        <dbReference type="EMBL" id="KAI5437656.1"/>
    </source>
</evidence>
<evidence type="ECO:0000313" key="4">
    <source>
        <dbReference type="Proteomes" id="UP001058974"/>
    </source>
</evidence>
<dbReference type="InterPro" id="IPR056924">
    <property type="entry name" value="SH3_Tf2-1"/>
</dbReference>
<evidence type="ECO:0000256" key="1">
    <source>
        <dbReference type="SAM" id="MobiDB-lite"/>
    </source>
</evidence>